<keyword evidence="1" id="KW-0808">Transferase</keyword>
<keyword evidence="2" id="KW-1185">Reference proteome</keyword>
<sequence length="253" mass="29340">MCKKVLPSIQSASELKQHVERLVRHDYLKLYIDNTLPEEDELWLVFTILKKRESDERALAITLAWGFVHAGLAIHELVSLHNKNDDESKKRRQLNVLAGDFYSSLYYQSLAGASAVDMVELFGSTLQDIYEYKMTSYMDNQASPAEQLHYTKEIESLLLVAILDQIGESVYKELIQAFFLYKWLQKEVKRENLESPSSFFYALKKENDEIDSNQLEVFKQQSISELNRELEKHDNGDEVIEVIQHFLHTSGGE</sequence>
<evidence type="ECO:0000313" key="2">
    <source>
        <dbReference type="Proteomes" id="UP001179280"/>
    </source>
</evidence>
<dbReference type="EC" id="2.5.1.30" evidence="1"/>
<organism evidence="1 2">
    <name type="scientific">Shouchella xiaoxiensis</name>
    <dbReference type="NCBI Taxonomy" id="766895"/>
    <lineage>
        <taxon>Bacteria</taxon>
        <taxon>Bacillati</taxon>
        <taxon>Bacillota</taxon>
        <taxon>Bacilli</taxon>
        <taxon>Bacillales</taxon>
        <taxon>Bacillaceae</taxon>
        <taxon>Shouchella</taxon>
    </lineage>
</organism>
<dbReference type="EMBL" id="JAFBCV010000012">
    <property type="protein sequence ID" value="MBM7840151.1"/>
    <property type="molecule type" value="Genomic_DNA"/>
</dbReference>
<dbReference type="Pfam" id="PF07307">
    <property type="entry name" value="HEPPP_synt_1"/>
    <property type="match status" value="1"/>
</dbReference>
<name>A0ABS2SY75_9BACI</name>
<dbReference type="Gene3D" id="1.20.120.1450">
    <property type="match status" value="1"/>
</dbReference>
<gene>
    <name evidence="1" type="ORF">JOC54_003431</name>
</gene>
<reference evidence="1" key="1">
    <citation type="submission" date="2021-01" db="EMBL/GenBank/DDBJ databases">
        <title>Genomic Encyclopedia of Type Strains, Phase IV (KMG-IV): sequencing the most valuable type-strain genomes for metagenomic binning, comparative biology and taxonomic classification.</title>
        <authorList>
            <person name="Goeker M."/>
        </authorList>
    </citation>
    <scope>NUCLEOTIDE SEQUENCE</scope>
    <source>
        <strain evidence="1">DSM 21943</strain>
    </source>
</reference>
<dbReference type="InterPro" id="IPR009920">
    <property type="entry name" value="HEPPP_synth_su1"/>
</dbReference>
<proteinExistence type="predicted"/>
<dbReference type="GO" id="GO:0000010">
    <property type="term" value="F:heptaprenyl diphosphate synthase activity"/>
    <property type="evidence" value="ECO:0007669"/>
    <property type="project" value="UniProtKB-EC"/>
</dbReference>
<dbReference type="Proteomes" id="UP001179280">
    <property type="component" value="Unassembled WGS sequence"/>
</dbReference>
<protein>
    <submittedName>
        <fullName evidence="1">Heptaprenyl diphosphate synthase</fullName>
        <ecNumber evidence="1">2.5.1.30</ecNumber>
    </submittedName>
</protein>
<evidence type="ECO:0000313" key="1">
    <source>
        <dbReference type="EMBL" id="MBM7840151.1"/>
    </source>
</evidence>
<comment type="caution">
    <text evidence="1">The sequence shown here is derived from an EMBL/GenBank/DDBJ whole genome shotgun (WGS) entry which is preliminary data.</text>
</comment>
<dbReference type="RefSeq" id="WP_204467628.1">
    <property type="nucleotide sequence ID" value="NZ_JAFBCV010000012.1"/>
</dbReference>
<accession>A0ABS2SY75</accession>